<dbReference type="CDD" id="cd01335">
    <property type="entry name" value="Radical_SAM"/>
    <property type="match status" value="1"/>
</dbReference>
<dbReference type="KEGG" id="dae:Dtox_0061"/>
<protein>
    <submittedName>
        <fullName evidence="8">Radical SAM domain protein</fullName>
    </submittedName>
</protein>
<dbReference type="OrthoDB" id="9764628at2"/>
<accession>C8VVF8</accession>
<dbReference type="PROSITE" id="PS51918">
    <property type="entry name" value="RADICAL_SAM"/>
    <property type="match status" value="1"/>
</dbReference>
<dbReference type="Gene3D" id="3.20.20.70">
    <property type="entry name" value="Aldolase class I"/>
    <property type="match status" value="1"/>
</dbReference>
<dbReference type="SFLD" id="SFLDS00029">
    <property type="entry name" value="Radical_SAM"/>
    <property type="match status" value="1"/>
</dbReference>
<keyword evidence="9" id="KW-1185">Reference proteome</keyword>
<gene>
    <name evidence="8" type="ordered locus">Dtox_0061</name>
</gene>
<reference evidence="8 9" key="1">
    <citation type="journal article" date="2009" name="Stand. Genomic Sci.">
        <title>Complete genome sequence of Desulfotomaculum acetoxidans type strain (5575).</title>
        <authorList>
            <person name="Spring S."/>
            <person name="Lapidus A."/>
            <person name="Schroder M."/>
            <person name="Gleim D."/>
            <person name="Sims D."/>
            <person name="Meincke L."/>
            <person name="Glavina Del Rio T."/>
            <person name="Tice H."/>
            <person name="Copeland A."/>
            <person name="Cheng J.F."/>
            <person name="Lucas S."/>
            <person name="Chen F."/>
            <person name="Nolan M."/>
            <person name="Bruce D."/>
            <person name="Goodwin L."/>
            <person name="Pitluck S."/>
            <person name="Ivanova N."/>
            <person name="Mavromatis K."/>
            <person name="Mikhailova N."/>
            <person name="Pati A."/>
            <person name="Chen A."/>
            <person name="Palaniappan K."/>
            <person name="Land M."/>
            <person name="Hauser L."/>
            <person name="Chang Y.J."/>
            <person name="Jeffries C.D."/>
            <person name="Chain P."/>
            <person name="Saunders E."/>
            <person name="Brettin T."/>
            <person name="Detter J.C."/>
            <person name="Goker M."/>
            <person name="Bristow J."/>
            <person name="Eisen J.A."/>
            <person name="Markowitz V."/>
            <person name="Hugenholtz P."/>
            <person name="Kyrpides N.C."/>
            <person name="Klenk H.P."/>
            <person name="Han C."/>
        </authorList>
    </citation>
    <scope>NUCLEOTIDE SEQUENCE [LARGE SCALE GENOMIC DNA]</scope>
    <source>
        <strain evidence="9">ATCC 49208 / DSM 771 / VKM B-1644</strain>
    </source>
</reference>
<dbReference type="EMBL" id="CP001720">
    <property type="protein sequence ID" value="ACV61024.1"/>
    <property type="molecule type" value="Genomic_DNA"/>
</dbReference>
<comment type="cofactor">
    <cofactor evidence="1">
        <name>[4Fe-4S] cluster</name>
        <dbReference type="ChEBI" id="CHEBI:49883"/>
    </cofactor>
</comment>
<evidence type="ECO:0000256" key="5">
    <source>
        <dbReference type="ARBA" id="ARBA00023004"/>
    </source>
</evidence>
<keyword evidence="4" id="KW-0479">Metal-binding</keyword>
<evidence type="ECO:0000256" key="1">
    <source>
        <dbReference type="ARBA" id="ARBA00001966"/>
    </source>
</evidence>
<feature type="domain" description="Radical SAM core" evidence="7">
    <location>
        <begin position="179"/>
        <end position="407"/>
    </location>
</feature>
<dbReference type="STRING" id="485916.Dtox_0061"/>
<keyword evidence="2" id="KW-0004">4Fe-4S</keyword>
<dbReference type="GO" id="GO:0051539">
    <property type="term" value="F:4 iron, 4 sulfur cluster binding"/>
    <property type="evidence" value="ECO:0007669"/>
    <property type="project" value="UniProtKB-KW"/>
</dbReference>
<dbReference type="GO" id="GO:0003824">
    <property type="term" value="F:catalytic activity"/>
    <property type="evidence" value="ECO:0007669"/>
    <property type="project" value="InterPro"/>
</dbReference>
<dbReference type="RefSeq" id="WP_012813476.1">
    <property type="nucleotide sequence ID" value="NC_013216.1"/>
</dbReference>
<evidence type="ECO:0000313" key="8">
    <source>
        <dbReference type="EMBL" id="ACV61024.1"/>
    </source>
</evidence>
<keyword evidence="6" id="KW-0411">Iron-sulfur</keyword>
<evidence type="ECO:0000259" key="7">
    <source>
        <dbReference type="PROSITE" id="PS51918"/>
    </source>
</evidence>
<dbReference type="Pfam" id="PF04055">
    <property type="entry name" value="Radical_SAM"/>
    <property type="match status" value="1"/>
</dbReference>
<evidence type="ECO:0000256" key="6">
    <source>
        <dbReference type="ARBA" id="ARBA00023014"/>
    </source>
</evidence>
<evidence type="ECO:0000313" key="9">
    <source>
        <dbReference type="Proteomes" id="UP000002217"/>
    </source>
</evidence>
<evidence type="ECO:0000256" key="2">
    <source>
        <dbReference type="ARBA" id="ARBA00022485"/>
    </source>
</evidence>
<dbReference type="eggNOG" id="COG2896">
    <property type="taxonomic scope" value="Bacteria"/>
</dbReference>
<dbReference type="Proteomes" id="UP000002217">
    <property type="component" value="Chromosome"/>
</dbReference>
<keyword evidence="3" id="KW-0949">S-adenosyl-L-methionine</keyword>
<dbReference type="HOGENOM" id="CLU_645348_0_0_9"/>
<dbReference type="SUPFAM" id="SSF102114">
    <property type="entry name" value="Radical SAM enzymes"/>
    <property type="match status" value="1"/>
</dbReference>
<dbReference type="InterPro" id="IPR007197">
    <property type="entry name" value="rSAM"/>
</dbReference>
<sequence>MYKLLYADQLGRLYVDQDLLALGRSGEEYWEISEDEMLILPPGADLMLLPGRSPVGLNSDGEPEILECMEDGSPVCAVAAVLPAGYTRLLLPGYENSSHNAPVLPLYGYTAVGVDSLGQICVAAILTDPGEKWNPLNYNDDFLSNRIEKKRYEFPGNRIIEQLAVCSMNYHCLTAQNLFYERWEAGLPASPACNARCLGCISLQPSECCPSPQSRINFTPSVSELVELAAAHLSRASEAIVSGGQGCEGEPLMAYAVWSQAIKEIRRITNRGTLNINTNGGFTRGLDKLCDAGLDSIRVSLFSARTASYRAYHCPVDYDLDDVKRSLLLAKSYGVYISLNLLVFPGITDREEEMNALINLINEYNIDMVQLRNLNIDPDMLIPVIGGAASEVLGIGQFIDRLKRDCRHLIIGSFSHPVSGR</sequence>
<organism evidence="8 9">
    <name type="scientific">Desulfofarcimen acetoxidans (strain ATCC 49208 / DSM 771 / KCTC 5769 / VKM B-1644 / 5575)</name>
    <name type="common">Desulfotomaculum acetoxidans</name>
    <dbReference type="NCBI Taxonomy" id="485916"/>
    <lineage>
        <taxon>Bacteria</taxon>
        <taxon>Bacillati</taxon>
        <taxon>Bacillota</taxon>
        <taxon>Clostridia</taxon>
        <taxon>Eubacteriales</taxon>
        <taxon>Peptococcaceae</taxon>
        <taxon>Desulfofarcimen</taxon>
    </lineage>
</organism>
<dbReference type="PANTHER" id="PTHR30352:SF5">
    <property type="entry name" value="PYRUVATE FORMATE-LYASE 1-ACTIVATING ENZYME"/>
    <property type="match status" value="1"/>
</dbReference>
<dbReference type="InterPro" id="IPR034457">
    <property type="entry name" value="Organic_radical-activating"/>
</dbReference>
<proteinExistence type="predicted"/>
<dbReference type="SFLD" id="SFLDG01109">
    <property type="entry name" value="Uncharacterised_Radical_SAM_Su"/>
    <property type="match status" value="1"/>
</dbReference>
<dbReference type="AlphaFoldDB" id="C8VVF8"/>
<name>C8VVF8_DESAS</name>
<evidence type="ECO:0000256" key="3">
    <source>
        <dbReference type="ARBA" id="ARBA00022691"/>
    </source>
</evidence>
<dbReference type="GO" id="GO:0046872">
    <property type="term" value="F:metal ion binding"/>
    <property type="evidence" value="ECO:0007669"/>
    <property type="project" value="UniProtKB-KW"/>
</dbReference>
<keyword evidence="5" id="KW-0408">Iron</keyword>
<dbReference type="InterPro" id="IPR058240">
    <property type="entry name" value="rSAM_sf"/>
</dbReference>
<evidence type="ECO:0000256" key="4">
    <source>
        <dbReference type="ARBA" id="ARBA00022723"/>
    </source>
</evidence>
<dbReference type="InterPro" id="IPR013785">
    <property type="entry name" value="Aldolase_TIM"/>
</dbReference>
<dbReference type="PANTHER" id="PTHR30352">
    <property type="entry name" value="PYRUVATE FORMATE-LYASE-ACTIVATING ENZYME"/>
    <property type="match status" value="1"/>
</dbReference>